<organism evidence="1 2">
    <name type="scientific">Diphasiastrum complanatum</name>
    <name type="common">Issler's clubmoss</name>
    <name type="synonym">Lycopodium complanatum</name>
    <dbReference type="NCBI Taxonomy" id="34168"/>
    <lineage>
        <taxon>Eukaryota</taxon>
        <taxon>Viridiplantae</taxon>
        <taxon>Streptophyta</taxon>
        <taxon>Embryophyta</taxon>
        <taxon>Tracheophyta</taxon>
        <taxon>Lycopodiopsida</taxon>
        <taxon>Lycopodiales</taxon>
        <taxon>Lycopodiaceae</taxon>
        <taxon>Lycopodioideae</taxon>
        <taxon>Diphasiastrum</taxon>
    </lineage>
</organism>
<accession>A0ACC2DL41</accession>
<dbReference type="Proteomes" id="UP001162992">
    <property type="component" value="Chromosome 5"/>
</dbReference>
<comment type="caution">
    <text evidence="1">The sequence shown here is derived from an EMBL/GenBank/DDBJ whole genome shotgun (WGS) entry which is preliminary data.</text>
</comment>
<proteinExistence type="predicted"/>
<sequence>MPGNPQASLFICNLDERVDERLLYEIMVQAGPLVDVYIPRDKETKRHKGYGFAEYNTEESAQYALTLFSGLVSLYKRLVRFSISGADKSSSFGGDKLAQALDSPSSNMNNTHYGSPKAALQQHVYPTFNPVHSNIYHNSPMVSLQQQHLHPAYNHAQVPVYGIQSGEGFPNPNTVLNTAAYAQNYNSQLSMLGQQALHTPPYFRHPHAHSSY</sequence>
<keyword evidence="2" id="KW-1185">Reference proteome</keyword>
<name>A0ACC2DL41_DIPCM</name>
<protein>
    <submittedName>
        <fullName evidence="1">Uncharacterized protein</fullName>
    </submittedName>
</protein>
<reference evidence="2" key="1">
    <citation type="journal article" date="2024" name="Proc. Natl. Acad. Sci. U.S.A.">
        <title>Extraordinary preservation of gene collinearity over three hundred million years revealed in homosporous lycophytes.</title>
        <authorList>
            <person name="Li C."/>
            <person name="Wickell D."/>
            <person name="Kuo L.Y."/>
            <person name="Chen X."/>
            <person name="Nie B."/>
            <person name="Liao X."/>
            <person name="Peng D."/>
            <person name="Ji J."/>
            <person name="Jenkins J."/>
            <person name="Williams M."/>
            <person name="Shu S."/>
            <person name="Plott C."/>
            <person name="Barry K."/>
            <person name="Rajasekar S."/>
            <person name="Grimwood J."/>
            <person name="Han X."/>
            <person name="Sun S."/>
            <person name="Hou Z."/>
            <person name="He W."/>
            <person name="Dai G."/>
            <person name="Sun C."/>
            <person name="Schmutz J."/>
            <person name="Leebens-Mack J.H."/>
            <person name="Li F.W."/>
            <person name="Wang L."/>
        </authorList>
    </citation>
    <scope>NUCLEOTIDE SEQUENCE [LARGE SCALE GENOMIC DNA]</scope>
    <source>
        <strain evidence="2">cv. PW_Plant_1</strain>
    </source>
</reference>
<gene>
    <name evidence="1" type="ORF">O6H91_05G008300</name>
</gene>
<evidence type="ECO:0000313" key="1">
    <source>
        <dbReference type="EMBL" id="KAJ7554767.1"/>
    </source>
</evidence>
<dbReference type="EMBL" id="CM055096">
    <property type="protein sequence ID" value="KAJ7554767.1"/>
    <property type="molecule type" value="Genomic_DNA"/>
</dbReference>
<evidence type="ECO:0000313" key="2">
    <source>
        <dbReference type="Proteomes" id="UP001162992"/>
    </source>
</evidence>